<dbReference type="EMBL" id="JAABNR010000075">
    <property type="protein sequence ID" value="NBZ90158.1"/>
    <property type="molecule type" value="Genomic_DNA"/>
</dbReference>
<accession>A0AAE4YF28</accession>
<dbReference type="RefSeq" id="WP_168776924.1">
    <property type="nucleotide sequence ID" value="NZ_JAABNR010000075.1"/>
</dbReference>
<evidence type="ECO:0000313" key="2">
    <source>
        <dbReference type="EMBL" id="NBZ90158.1"/>
    </source>
</evidence>
<keyword evidence="3" id="KW-1185">Reference proteome</keyword>
<gene>
    <name evidence="2" type="ORF">GV832_21560</name>
</gene>
<keyword evidence="1" id="KW-0732">Signal</keyword>
<dbReference type="SUPFAM" id="SSF69318">
    <property type="entry name" value="Integrin alpha N-terminal domain"/>
    <property type="match status" value="1"/>
</dbReference>
<dbReference type="Pfam" id="PF01839">
    <property type="entry name" value="FG-GAP"/>
    <property type="match status" value="1"/>
</dbReference>
<dbReference type="InterPro" id="IPR028994">
    <property type="entry name" value="Integrin_alpha_N"/>
</dbReference>
<feature type="non-terminal residue" evidence="2">
    <location>
        <position position="433"/>
    </location>
</feature>
<comment type="caution">
    <text evidence="2">The sequence shown here is derived from an EMBL/GenBank/DDBJ whole genome shotgun (WGS) entry which is preliminary data.</text>
</comment>
<dbReference type="PANTHER" id="PTHR46580">
    <property type="entry name" value="SENSOR KINASE-RELATED"/>
    <property type="match status" value="1"/>
</dbReference>
<dbReference type="AlphaFoldDB" id="A0AAE4YF28"/>
<feature type="non-terminal residue" evidence="2">
    <location>
        <position position="1"/>
    </location>
</feature>
<protein>
    <recommendedName>
        <fullName evidence="4">VCBS repeat-containing protein</fullName>
    </recommendedName>
</protein>
<dbReference type="Proteomes" id="UP001193501">
    <property type="component" value="Unassembled WGS sequence"/>
</dbReference>
<sequence length="433" mass="46498">LSVTEFASDFVVNATDGSVTAGSAGALPATTFTYSDDVPNYNAEPSQVGGFFGPNPMFVDVEPDGRDEVIFLKVYGDYNLQVPHQYKYFPATDSTPESIIDGTYAYLAEASDYNRHTVVITPKKRNPVGSPTTYVTDTNWPYSGMHGTLLTQYNLTGVEVGGRHVDGDTGVDFSIVELDGDRSPEALALGRGYYVNLDGTGLPLTAAPTSVPSQVSGDAAGDFDGNGISDFIWTAASNYYSSGVIYQYRMTRMLDPRLQAAALNSALIMGPNRYFDPLSIYAPEFRTYADVNGDGLTDIIKGETYTVHVTSNTDAWKLRIYVGLSTGSGFKSELWYDGDMPQDVLSCFCFKPVVTDLNKDGFSDLFVTAGYYSNQPTTGRAFLNTGAGFSRYSSLDVPAFVGAADVNGDALPDLLGGGGGNGTIRYSFGRPAN</sequence>
<dbReference type="Gene3D" id="2.130.10.130">
    <property type="entry name" value="Integrin alpha, N-terminal"/>
    <property type="match status" value="1"/>
</dbReference>
<name>A0AAE4YF28_9RHOB</name>
<reference evidence="2" key="1">
    <citation type="submission" date="2020-01" db="EMBL/GenBank/DDBJ databases">
        <authorList>
            <person name="Chen W.-M."/>
        </authorList>
    </citation>
    <scope>NUCLEOTIDE SEQUENCE</scope>
    <source>
        <strain evidence="2">CYK-10</strain>
    </source>
</reference>
<evidence type="ECO:0000313" key="3">
    <source>
        <dbReference type="Proteomes" id="UP001193501"/>
    </source>
</evidence>
<organism evidence="2 3">
    <name type="scientific">Stagnihabitans tardus</name>
    <dbReference type="NCBI Taxonomy" id="2699202"/>
    <lineage>
        <taxon>Bacteria</taxon>
        <taxon>Pseudomonadati</taxon>
        <taxon>Pseudomonadota</taxon>
        <taxon>Alphaproteobacteria</taxon>
        <taxon>Rhodobacterales</taxon>
        <taxon>Paracoccaceae</taxon>
        <taxon>Stagnihabitans</taxon>
    </lineage>
</organism>
<evidence type="ECO:0008006" key="4">
    <source>
        <dbReference type="Google" id="ProtNLM"/>
    </source>
</evidence>
<evidence type="ECO:0000256" key="1">
    <source>
        <dbReference type="ARBA" id="ARBA00022729"/>
    </source>
</evidence>
<dbReference type="InterPro" id="IPR013517">
    <property type="entry name" value="FG-GAP"/>
</dbReference>
<proteinExistence type="predicted"/>